<feature type="region of interest" description="Disordered" evidence="5">
    <location>
        <begin position="1"/>
        <end position="26"/>
    </location>
</feature>
<evidence type="ECO:0000256" key="1">
    <source>
        <dbReference type="ARBA" id="ARBA00004141"/>
    </source>
</evidence>
<dbReference type="Proteomes" id="UP000291469">
    <property type="component" value="Chromosome"/>
</dbReference>
<feature type="domain" description="ABC-2 type transporter transmembrane" evidence="7">
    <location>
        <begin position="38"/>
        <end position="234"/>
    </location>
</feature>
<evidence type="ECO:0000313" key="8">
    <source>
        <dbReference type="EMBL" id="QBI18586.1"/>
    </source>
</evidence>
<dbReference type="InterPro" id="IPR013525">
    <property type="entry name" value="ABC2_TM"/>
</dbReference>
<evidence type="ECO:0000256" key="4">
    <source>
        <dbReference type="ARBA" id="ARBA00023136"/>
    </source>
</evidence>
<dbReference type="PIRSF" id="PIRSF006648">
    <property type="entry name" value="DrrB"/>
    <property type="match status" value="1"/>
</dbReference>
<dbReference type="Pfam" id="PF01061">
    <property type="entry name" value="ABC2_membrane"/>
    <property type="match status" value="1"/>
</dbReference>
<accession>A0A411YBM0</accession>
<evidence type="ECO:0000259" key="7">
    <source>
        <dbReference type="Pfam" id="PF01061"/>
    </source>
</evidence>
<dbReference type="GO" id="GO:0043190">
    <property type="term" value="C:ATP-binding cassette (ABC) transporter complex"/>
    <property type="evidence" value="ECO:0007669"/>
    <property type="project" value="InterPro"/>
</dbReference>
<dbReference type="PANTHER" id="PTHR43077">
    <property type="entry name" value="TRANSPORT PERMEASE YVFS-RELATED"/>
    <property type="match status" value="1"/>
</dbReference>
<keyword evidence="2 6" id="KW-0812">Transmembrane</keyword>
<feature type="transmembrane region" description="Helical" evidence="6">
    <location>
        <begin position="127"/>
        <end position="151"/>
    </location>
</feature>
<dbReference type="EMBL" id="CP036402">
    <property type="protein sequence ID" value="QBI18586.1"/>
    <property type="molecule type" value="Genomic_DNA"/>
</dbReference>
<keyword evidence="4 6" id="KW-0472">Membrane</keyword>
<evidence type="ECO:0000256" key="3">
    <source>
        <dbReference type="ARBA" id="ARBA00022989"/>
    </source>
</evidence>
<evidence type="ECO:0000256" key="6">
    <source>
        <dbReference type="SAM" id="Phobius"/>
    </source>
</evidence>
<gene>
    <name evidence="8" type="ORF">ER308_02730</name>
</gene>
<dbReference type="AlphaFoldDB" id="A0A411YBM0"/>
<feature type="transmembrane region" description="Helical" evidence="6">
    <location>
        <begin position="259"/>
        <end position="279"/>
    </location>
</feature>
<keyword evidence="3 6" id="KW-1133">Transmembrane helix</keyword>
<feature type="transmembrane region" description="Helical" evidence="6">
    <location>
        <begin position="85"/>
        <end position="106"/>
    </location>
</feature>
<dbReference type="GO" id="GO:0140359">
    <property type="term" value="F:ABC-type transporter activity"/>
    <property type="evidence" value="ECO:0007669"/>
    <property type="project" value="InterPro"/>
</dbReference>
<evidence type="ECO:0000313" key="9">
    <source>
        <dbReference type="Proteomes" id="UP000291469"/>
    </source>
</evidence>
<dbReference type="KEGG" id="erz:ER308_02730"/>
<organism evidence="8 9">
    <name type="scientific">Egibacter rhizosphaerae</name>
    <dbReference type="NCBI Taxonomy" id="1670831"/>
    <lineage>
        <taxon>Bacteria</taxon>
        <taxon>Bacillati</taxon>
        <taxon>Actinomycetota</taxon>
        <taxon>Nitriliruptoria</taxon>
        <taxon>Egibacterales</taxon>
        <taxon>Egibacteraceae</taxon>
        <taxon>Egibacter</taxon>
    </lineage>
</organism>
<dbReference type="InterPro" id="IPR051328">
    <property type="entry name" value="T7SS_ABC-Transporter"/>
</dbReference>
<feature type="transmembrane region" description="Helical" evidence="6">
    <location>
        <begin position="48"/>
        <end position="65"/>
    </location>
</feature>
<feature type="transmembrane region" description="Helical" evidence="6">
    <location>
        <begin position="163"/>
        <end position="188"/>
    </location>
</feature>
<dbReference type="RefSeq" id="WP_131153584.1">
    <property type="nucleotide sequence ID" value="NZ_CP036402.1"/>
</dbReference>
<evidence type="ECO:0000256" key="2">
    <source>
        <dbReference type="ARBA" id="ARBA00022692"/>
    </source>
</evidence>
<name>A0A411YBM0_9ACTN</name>
<reference evidence="8 9" key="1">
    <citation type="submission" date="2019-01" db="EMBL/GenBank/DDBJ databases">
        <title>Egibacter rhizosphaerae EGI 80759T.</title>
        <authorList>
            <person name="Chen D.-D."/>
            <person name="Tian Y."/>
            <person name="Jiao J.-Y."/>
            <person name="Zhang X.-T."/>
            <person name="Zhang Y.-G."/>
            <person name="Zhang Y."/>
            <person name="Xiao M."/>
            <person name="Shu W.-S."/>
            <person name="Li W.-J."/>
        </authorList>
    </citation>
    <scope>NUCLEOTIDE SEQUENCE [LARGE SCALE GENOMIC DNA]</scope>
    <source>
        <strain evidence="8 9">EGI 80759</strain>
    </source>
</reference>
<protein>
    <submittedName>
        <fullName evidence="8">ABC transporter permease</fullName>
    </submittedName>
</protein>
<keyword evidence="9" id="KW-1185">Reference proteome</keyword>
<proteinExistence type="predicted"/>
<evidence type="ECO:0000256" key="5">
    <source>
        <dbReference type="SAM" id="MobiDB-lite"/>
    </source>
</evidence>
<feature type="transmembrane region" description="Helical" evidence="6">
    <location>
        <begin position="195"/>
        <end position="214"/>
    </location>
</feature>
<dbReference type="PANTHER" id="PTHR43077:SF11">
    <property type="entry name" value="TRANSPORT PERMEASE YVFS-RELATED"/>
    <property type="match status" value="1"/>
</dbReference>
<dbReference type="InterPro" id="IPR000412">
    <property type="entry name" value="ABC_2_transport"/>
</dbReference>
<comment type="subcellular location">
    <subcellularLocation>
        <location evidence="1">Membrane</location>
        <topology evidence="1">Multi-pass membrane protein</topology>
    </subcellularLocation>
</comment>
<dbReference type="OrthoDB" id="9778589at2"/>
<sequence length="289" mass="30004">MMASARTPEVTERATGSRPGLRPNGGRLGLLATHAVVELRSTARSMQFVIGAVALPALLYAMFGLSNASPSNVLPDGTHVGTMQMVSFCAYGVVSLAIFTFGESVAEERGRGWVRTMRATPLPSWSFFAAKVGVALVGGLLIVASTGGLAVAAGNVRLDAGTWLAITLTMLAGVLAFSTLGFAIAYAVRPRAATAIANLIFLPLAFLSGFFVPLGELPSVLSDIAVWLPTYHFGQLAWQYVAPAADAEAWTSVAPASTVVHLAWVLGSVVVFGAIAALASRRAGITSRA</sequence>